<proteinExistence type="predicted"/>
<dbReference type="Proteomes" id="UP000186922">
    <property type="component" value="Unassembled WGS sequence"/>
</dbReference>
<comment type="caution">
    <text evidence="2">The sequence shown here is derived from an EMBL/GenBank/DDBJ whole genome shotgun (WGS) entry which is preliminary data.</text>
</comment>
<sequence length="395" mass="45880">MAMYRGSPQLSVQTDELVSNMSACMRVIAKNAKETLECFNEMAVRAAHSIADMPAESKLFDDLSNWMRTMDQTVKKYADSQESLRQDMQAQVEIVRNTMGNELTKVHDDVSRDIQVFRNDVEKSVEGRMESRIQELSSSFFAEMSKLRNNMENVQNEGRSKDDQIRELRVMQDDVTRKNQSYANEVSLLREDISIHLEKERAENIEVKTGVEGIRARCTKTGDRVNDVERRIADMELVEKSQHVYMRSVMEETNRKIILNEEAIKEMLGVLKSTDSDFQDWKRAMAYKVKGLSDGFHTDMRRTEEETKKRQYEQENVVYSLRDEIGDLKERQALTETYCRESIESVMQLLAAVVTHLRAVENLPNIKDTYLACRKVQERFEDIQQNTHAKKTSKV</sequence>
<evidence type="ECO:0000256" key="1">
    <source>
        <dbReference type="SAM" id="Coils"/>
    </source>
</evidence>
<accession>A0A1D1V999</accession>
<evidence type="ECO:0000313" key="2">
    <source>
        <dbReference type="EMBL" id="GAU96642.1"/>
    </source>
</evidence>
<organism evidence="2 3">
    <name type="scientific">Ramazzottius varieornatus</name>
    <name type="common">Water bear</name>
    <name type="synonym">Tardigrade</name>
    <dbReference type="NCBI Taxonomy" id="947166"/>
    <lineage>
        <taxon>Eukaryota</taxon>
        <taxon>Metazoa</taxon>
        <taxon>Ecdysozoa</taxon>
        <taxon>Tardigrada</taxon>
        <taxon>Eutardigrada</taxon>
        <taxon>Parachela</taxon>
        <taxon>Hypsibioidea</taxon>
        <taxon>Ramazzottiidae</taxon>
        <taxon>Ramazzottius</taxon>
    </lineage>
</organism>
<keyword evidence="3" id="KW-1185">Reference proteome</keyword>
<dbReference type="AlphaFoldDB" id="A0A1D1V999"/>
<keyword evidence="1" id="KW-0175">Coiled coil</keyword>
<name>A0A1D1V999_RAMVA</name>
<gene>
    <name evidence="2" type="primary">RvY_08061-1</name>
    <name evidence="2" type="synonym">RvY_08061.1</name>
    <name evidence="2" type="ORF">RvY_08061</name>
</gene>
<feature type="coiled-coil region" evidence="1">
    <location>
        <begin position="137"/>
        <end position="164"/>
    </location>
</feature>
<protein>
    <submittedName>
        <fullName evidence="2">Uncharacterized protein</fullName>
    </submittedName>
</protein>
<evidence type="ECO:0000313" key="3">
    <source>
        <dbReference type="Proteomes" id="UP000186922"/>
    </source>
</evidence>
<reference evidence="2 3" key="1">
    <citation type="journal article" date="2016" name="Nat. Commun.">
        <title>Extremotolerant tardigrade genome and improved radiotolerance of human cultured cells by tardigrade-unique protein.</title>
        <authorList>
            <person name="Hashimoto T."/>
            <person name="Horikawa D.D."/>
            <person name="Saito Y."/>
            <person name="Kuwahara H."/>
            <person name="Kozuka-Hata H."/>
            <person name="Shin-I T."/>
            <person name="Minakuchi Y."/>
            <person name="Ohishi K."/>
            <person name="Motoyama A."/>
            <person name="Aizu T."/>
            <person name="Enomoto A."/>
            <person name="Kondo K."/>
            <person name="Tanaka S."/>
            <person name="Hara Y."/>
            <person name="Koshikawa S."/>
            <person name="Sagara H."/>
            <person name="Miura T."/>
            <person name="Yokobori S."/>
            <person name="Miyagawa K."/>
            <person name="Suzuki Y."/>
            <person name="Kubo T."/>
            <person name="Oyama M."/>
            <person name="Kohara Y."/>
            <person name="Fujiyama A."/>
            <person name="Arakawa K."/>
            <person name="Katayama T."/>
            <person name="Toyoda A."/>
            <person name="Kunieda T."/>
        </authorList>
    </citation>
    <scope>NUCLEOTIDE SEQUENCE [LARGE SCALE GENOMIC DNA]</scope>
    <source>
        <strain evidence="2 3">YOKOZUNA-1</strain>
    </source>
</reference>
<dbReference type="EMBL" id="BDGG01000003">
    <property type="protein sequence ID" value="GAU96642.1"/>
    <property type="molecule type" value="Genomic_DNA"/>
</dbReference>